<evidence type="ECO:0000256" key="1">
    <source>
        <dbReference type="ARBA" id="ARBA00023172"/>
    </source>
</evidence>
<dbReference type="GO" id="GO:0015074">
    <property type="term" value="P:DNA integration"/>
    <property type="evidence" value="ECO:0007669"/>
    <property type="project" value="InterPro"/>
</dbReference>
<evidence type="ECO:0000259" key="2">
    <source>
        <dbReference type="PROSITE" id="PS51898"/>
    </source>
</evidence>
<accession>A0A3N8SS89</accession>
<dbReference type="InterPro" id="IPR013762">
    <property type="entry name" value="Integrase-like_cat_sf"/>
</dbReference>
<dbReference type="AlphaFoldDB" id="A0A3N8SS89"/>
<evidence type="ECO:0000313" key="4">
    <source>
        <dbReference type="Proteomes" id="UP000269271"/>
    </source>
</evidence>
<dbReference type="PROSITE" id="PS51898">
    <property type="entry name" value="TYR_RECOMBINASE"/>
    <property type="match status" value="1"/>
</dbReference>
<reference evidence="3 4" key="1">
    <citation type="submission" date="2018-08" db="EMBL/GenBank/DDBJ databases">
        <title>Comparative analysis of Burkholderia isolates from Puerto Rico.</title>
        <authorList>
            <person name="Hall C."/>
            <person name="Sahl J."/>
            <person name="Wagner D."/>
        </authorList>
    </citation>
    <scope>NUCLEOTIDE SEQUENCE [LARGE SCALE GENOMIC DNA]</scope>
    <source>
        <strain evidence="3 4">Bp9001</strain>
    </source>
</reference>
<dbReference type="InterPro" id="IPR024456">
    <property type="entry name" value="Integrase_catalytic_putative"/>
</dbReference>
<dbReference type="Pfam" id="PF12835">
    <property type="entry name" value="Integrase_1"/>
    <property type="match status" value="1"/>
</dbReference>
<sequence length="304" mass="33536">MSHKSLTADLCRAARGARGKQANSTSNGREKSLARFARFLWDLGFQVHTTGQLREKHLFAWSGDMLARGRSKRTAVNNMTHIRTALEGIGRRPFADKMSNAALGLSGASRAGTKRPMTRDELEPYRAAVAAIDPGIAIVLELQLELGLRGREAVQCIKSLAEWRRALSSSIGDGFVTIIHGTKGGKTRRSPPLDRRRAAELVECAIRLSNEYGGKLVRKPDLKRAMERYHYVVRKVGMTDERAPHSLRYAYATEHLERQKAAGVSRREAAAGVSTWLGHGDGRGTWVERVYGREALAGAEAKHA</sequence>
<dbReference type="EMBL" id="QTQX01000004">
    <property type="protein sequence ID" value="RQT33463.1"/>
    <property type="molecule type" value="Genomic_DNA"/>
</dbReference>
<dbReference type="SUPFAM" id="SSF56349">
    <property type="entry name" value="DNA breaking-rejoining enzymes"/>
    <property type="match status" value="1"/>
</dbReference>
<organism evidence="3 4">
    <name type="scientific">Burkholderia contaminans</name>
    <dbReference type="NCBI Taxonomy" id="488447"/>
    <lineage>
        <taxon>Bacteria</taxon>
        <taxon>Pseudomonadati</taxon>
        <taxon>Pseudomonadota</taxon>
        <taxon>Betaproteobacteria</taxon>
        <taxon>Burkholderiales</taxon>
        <taxon>Burkholderiaceae</taxon>
        <taxon>Burkholderia</taxon>
        <taxon>Burkholderia cepacia complex</taxon>
    </lineage>
</organism>
<proteinExistence type="predicted"/>
<dbReference type="GO" id="GO:0006310">
    <property type="term" value="P:DNA recombination"/>
    <property type="evidence" value="ECO:0007669"/>
    <property type="project" value="UniProtKB-KW"/>
</dbReference>
<dbReference type="Pfam" id="PF12834">
    <property type="entry name" value="Phage_int_SAM_2"/>
    <property type="match status" value="1"/>
</dbReference>
<dbReference type="RefSeq" id="WP_124616842.1">
    <property type="nucleotide sequence ID" value="NZ_JAPQZI010000083.1"/>
</dbReference>
<dbReference type="Proteomes" id="UP000269271">
    <property type="component" value="Unassembled WGS sequence"/>
</dbReference>
<comment type="caution">
    <text evidence="3">The sequence shown here is derived from an EMBL/GenBank/DDBJ whole genome shotgun (WGS) entry which is preliminary data.</text>
</comment>
<dbReference type="GO" id="GO:0003677">
    <property type="term" value="F:DNA binding"/>
    <property type="evidence" value="ECO:0007669"/>
    <property type="project" value="InterPro"/>
</dbReference>
<keyword evidence="1" id="KW-0233">DNA recombination</keyword>
<dbReference type="InterPro" id="IPR002104">
    <property type="entry name" value="Integrase_catalytic"/>
</dbReference>
<name>A0A3N8SS89_9BURK</name>
<dbReference type="Gene3D" id="1.10.443.10">
    <property type="entry name" value="Intergrase catalytic core"/>
    <property type="match status" value="1"/>
</dbReference>
<dbReference type="InterPro" id="IPR024457">
    <property type="entry name" value="Putative_integrase_N"/>
</dbReference>
<dbReference type="InterPro" id="IPR011010">
    <property type="entry name" value="DNA_brk_join_enz"/>
</dbReference>
<evidence type="ECO:0000313" key="3">
    <source>
        <dbReference type="EMBL" id="RQT33463.1"/>
    </source>
</evidence>
<gene>
    <name evidence="3" type="ORF">DF037_07720</name>
</gene>
<protein>
    <recommendedName>
        <fullName evidence="2">Tyr recombinase domain-containing protein</fullName>
    </recommendedName>
</protein>
<feature type="domain" description="Tyr recombinase" evidence="2">
    <location>
        <begin position="112"/>
        <end position="304"/>
    </location>
</feature>